<proteinExistence type="predicted"/>
<evidence type="ECO:0000313" key="2">
    <source>
        <dbReference type="Proteomes" id="UP000308600"/>
    </source>
</evidence>
<reference evidence="1 2" key="1">
    <citation type="journal article" date="2019" name="Nat. Ecol. Evol.">
        <title>Megaphylogeny resolves global patterns of mushroom evolution.</title>
        <authorList>
            <person name="Varga T."/>
            <person name="Krizsan K."/>
            <person name="Foldi C."/>
            <person name="Dima B."/>
            <person name="Sanchez-Garcia M."/>
            <person name="Sanchez-Ramirez S."/>
            <person name="Szollosi G.J."/>
            <person name="Szarkandi J.G."/>
            <person name="Papp V."/>
            <person name="Albert L."/>
            <person name="Andreopoulos W."/>
            <person name="Angelini C."/>
            <person name="Antonin V."/>
            <person name="Barry K.W."/>
            <person name="Bougher N.L."/>
            <person name="Buchanan P."/>
            <person name="Buyck B."/>
            <person name="Bense V."/>
            <person name="Catcheside P."/>
            <person name="Chovatia M."/>
            <person name="Cooper J."/>
            <person name="Damon W."/>
            <person name="Desjardin D."/>
            <person name="Finy P."/>
            <person name="Geml J."/>
            <person name="Haridas S."/>
            <person name="Hughes K."/>
            <person name="Justo A."/>
            <person name="Karasinski D."/>
            <person name="Kautmanova I."/>
            <person name="Kiss B."/>
            <person name="Kocsube S."/>
            <person name="Kotiranta H."/>
            <person name="LaButti K.M."/>
            <person name="Lechner B.E."/>
            <person name="Liimatainen K."/>
            <person name="Lipzen A."/>
            <person name="Lukacs Z."/>
            <person name="Mihaltcheva S."/>
            <person name="Morgado L.N."/>
            <person name="Niskanen T."/>
            <person name="Noordeloos M.E."/>
            <person name="Ohm R.A."/>
            <person name="Ortiz-Santana B."/>
            <person name="Ovrebo C."/>
            <person name="Racz N."/>
            <person name="Riley R."/>
            <person name="Savchenko A."/>
            <person name="Shiryaev A."/>
            <person name="Soop K."/>
            <person name="Spirin V."/>
            <person name="Szebenyi C."/>
            <person name="Tomsovsky M."/>
            <person name="Tulloss R.E."/>
            <person name="Uehling J."/>
            <person name="Grigoriev I.V."/>
            <person name="Vagvolgyi C."/>
            <person name="Papp T."/>
            <person name="Martin F.M."/>
            <person name="Miettinen O."/>
            <person name="Hibbett D.S."/>
            <person name="Nagy L.G."/>
        </authorList>
    </citation>
    <scope>NUCLEOTIDE SEQUENCE [LARGE SCALE GENOMIC DNA]</scope>
    <source>
        <strain evidence="1 2">NL-1719</strain>
    </source>
</reference>
<keyword evidence="2" id="KW-1185">Reference proteome</keyword>
<dbReference type="Proteomes" id="UP000308600">
    <property type="component" value="Unassembled WGS sequence"/>
</dbReference>
<gene>
    <name evidence="1" type="ORF">BDN72DRAFT_873108</name>
</gene>
<organism evidence="1 2">
    <name type="scientific">Pluteus cervinus</name>
    <dbReference type="NCBI Taxonomy" id="181527"/>
    <lineage>
        <taxon>Eukaryota</taxon>
        <taxon>Fungi</taxon>
        <taxon>Dikarya</taxon>
        <taxon>Basidiomycota</taxon>
        <taxon>Agaricomycotina</taxon>
        <taxon>Agaricomycetes</taxon>
        <taxon>Agaricomycetidae</taxon>
        <taxon>Agaricales</taxon>
        <taxon>Pluteineae</taxon>
        <taxon>Pluteaceae</taxon>
        <taxon>Pluteus</taxon>
    </lineage>
</organism>
<evidence type="ECO:0000313" key="1">
    <source>
        <dbReference type="EMBL" id="TFK58962.1"/>
    </source>
</evidence>
<dbReference type="EMBL" id="ML209126">
    <property type="protein sequence ID" value="TFK58962.1"/>
    <property type="molecule type" value="Genomic_DNA"/>
</dbReference>
<protein>
    <submittedName>
        <fullName evidence="1">Uncharacterized protein</fullName>
    </submittedName>
</protein>
<accession>A0ACD3A029</accession>
<name>A0ACD3A029_9AGAR</name>
<sequence>MAALSNAAQAAHDFANLNRQIEHIHFFTDNTSAISTIFNPGKGSCQLYASNFHQLMCKFLDGDPGNTLDIAWCPSHSEILGNTRADALAKEACELDWSTSPRLGGSTIANRIPPSLNPTPHFKTLRRNRELFGRIVQCRTGHAYTAILGTHKGIIALTQFLKDSGAFTCTGKDILPRSLPEFIDKPLPQID</sequence>